<sequence length="44" mass="5390">MVHLLEPTHGSRFRTLMDQFLPKWAFYRSELNRLPVRSEKWDNS</sequence>
<accession>U5QK73</accession>
<dbReference type="KEGG" id="glj:GKIL_1778"/>
<organism evidence="2 3">
    <name type="scientific">Gloeobacter kilaueensis (strain ATCC BAA-2537 / CCAP 1431/1 / ULC 316 / JS1)</name>
    <dbReference type="NCBI Taxonomy" id="1183438"/>
    <lineage>
        <taxon>Bacteria</taxon>
        <taxon>Bacillati</taxon>
        <taxon>Cyanobacteriota</taxon>
        <taxon>Cyanophyceae</taxon>
        <taxon>Gloeobacterales</taxon>
        <taxon>Gloeobacteraceae</taxon>
        <taxon>Gloeobacter</taxon>
    </lineage>
</organism>
<dbReference type="STRING" id="1183438.GKIL_1778"/>
<name>U5QK73_GLOK1</name>
<feature type="domain" description="YgjP-like metallopeptidase" evidence="1">
    <location>
        <begin position="1"/>
        <end position="33"/>
    </location>
</feature>
<dbReference type="InterPro" id="IPR002725">
    <property type="entry name" value="YgjP-like_metallopeptidase"/>
</dbReference>
<protein>
    <recommendedName>
        <fullName evidence="1">YgjP-like metallopeptidase domain-containing protein</fullName>
    </recommendedName>
</protein>
<dbReference type="AlphaFoldDB" id="U5QK73"/>
<dbReference type="EMBL" id="CP003587">
    <property type="protein sequence ID" value="AGY58024.1"/>
    <property type="molecule type" value="Genomic_DNA"/>
</dbReference>
<dbReference type="Pfam" id="PF01863">
    <property type="entry name" value="YgjP-like"/>
    <property type="match status" value="1"/>
</dbReference>
<evidence type="ECO:0000313" key="3">
    <source>
        <dbReference type="Proteomes" id="UP000017396"/>
    </source>
</evidence>
<keyword evidence="3" id="KW-1185">Reference proteome</keyword>
<dbReference type="HOGENOM" id="CLU_3216838_0_0_3"/>
<evidence type="ECO:0000259" key="1">
    <source>
        <dbReference type="Pfam" id="PF01863"/>
    </source>
</evidence>
<proteinExistence type="predicted"/>
<dbReference type="eggNOG" id="COG1451">
    <property type="taxonomic scope" value="Bacteria"/>
</dbReference>
<evidence type="ECO:0000313" key="2">
    <source>
        <dbReference type="EMBL" id="AGY58024.1"/>
    </source>
</evidence>
<gene>
    <name evidence="2" type="ORF">GKIL_1778</name>
</gene>
<dbReference type="Proteomes" id="UP000017396">
    <property type="component" value="Chromosome"/>
</dbReference>
<reference evidence="2 3" key="1">
    <citation type="journal article" date="2013" name="PLoS ONE">
        <title>Cultivation and Complete Genome Sequencing of Gloeobacter kilaueensis sp. nov., from a Lava Cave in Kilauea Caldera, Hawai'i.</title>
        <authorList>
            <person name="Saw J.H."/>
            <person name="Schatz M."/>
            <person name="Brown M.V."/>
            <person name="Kunkel D.D."/>
            <person name="Foster J.S."/>
            <person name="Shick H."/>
            <person name="Christensen S."/>
            <person name="Hou S."/>
            <person name="Wan X."/>
            <person name="Donachie S.P."/>
        </authorList>
    </citation>
    <scope>NUCLEOTIDE SEQUENCE [LARGE SCALE GENOMIC DNA]</scope>
    <source>
        <strain evidence="3">JS</strain>
    </source>
</reference>